<feature type="transmembrane region" description="Helical" evidence="8">
    <location>
        <begin position="190"/>
        <end position="209"/>
    </location>
</feature>
<reference evidence="9 10" key="1">
    <citation type="submission" date="2017-06" db="EMBL/GenBank/DDBJ databases">
        <title>Genome sequencing of cyanobaciteial culture collection at National Institute for Environmental Studies (NIES).</title>
        <authorList>
            <person name="Hirose Y."/>
            <person name="Shimura Y."/>
            <person name="Fujisawa T."/>
            <person name="Nakamura Y."/>
            <person name="Kawachi M."/>
        </authorList>
    </citation>
    <scope>NUCLEOTIDE SEQUENCE [LARGE SCALE GENOMIC DNA]</scope>
    <source>
        <strain evidence="9 10">NIES-21</strain>
    </source>
</reference>
<feature type="transmembrane region" description="Helical" evidence="8">
    <location>
        <begin position="95"/>
        <end position="115"/>
    </location>
</feature>
<evidence type="ECO:0000313" key="10">
    <source>
        <dbReference type="Proteomes" id="UP000218287"/>
    </source>
</evidence>
<evidence type="ECO:0000256" key="5">
    <source>
        <dbReference type="ARBA" id="ARBA00022801"/>
    </source>
</evidence>
<feature type="transmembrane region" description="Helical" evidence="8">
    <location>
        <begin position="216"/>
        <end position="239"/>
    </location>
</feature>
<feature type="transmembrane region" description="Helical" evidence="8">
    <location>
        <begin position="40"/>
        <end position="57"/>
    </location>
</feature>
<keyword evidence="6 8" id="KW-1133">Transmembrane helix</keyword>
<keyword evidence="10" id="KW-1185">Reference proteome</keyword>
<dbReference type="EMBL" id="AP018174">
    <property type="protein sequence ID" value="BAY16828.1"/>
    <property type="molecule type" value="Genomic_DNA"/>
</dbReference>
<dbReference type="Proteomes" id="UP000218287">
    <property type="component" value="Chromosome"/>
</dbReference>
<sequence>MKATRILNQPLTNPQLWLLGISGGLVAILLTIIWKAGDDSHLGMIVLSLFAVVSLLGDKKHKLKLESDIISSVIGTVLIAIVLWYSIHFPPGKLFAVYTHVAPFVAALAISLLASGLKGLKQYWQELVILFFASVPKVLIFALLNVKPLSVLTAKLSTLILWYAGFEVYLQDVYINLPTGGIKVAENCAGIEWICHLLGLSVIGLLMFPPERKKRILVPIVAVIIAFIVNAVRVAILAVIAANQHQQAFKFWHVGDGSLIFGMITVILFGLFYWFLLNPPESKKRELQGLKANEDLE</sequence>
<proteinExistence type="predicted"/>
<evidence type="ECO:0000256" key="1">
    <source>
        <dbReference type="ARBA" id="ARBA00004651"/>
    </source>
</evidence>
<evidence type="ECO:0000256" key="3">
    <source>
        <dbReference type="ARBA" id="ARBA00022670"/>
    </source>
</evidence>
<keyword evidence="5" id="KW-0378">Hydrolase</keyword>
<dbReference type="InterPro" id="IPR022505">
    <property type="entry name" value="Exosortase_cyanobac"/>
</dbReference>
<feature type="transmembrane region" description="Helical" evidence="8">
    <location>
        <begin position="69"/>
        <end position="89"/>
    </location>
</feature>
<dbReference type="NCBIfam" id="TIGR03763">
    <property type="entry name" value="cyanoexo_CrtA"/>
    <property type="match status" value="1"/>
</dbReference>
<evidence type="ECO:0000313" key="9">
    <source>
        <dbReference type="EMBL" id="BAY16828.1"/>
    </source>
</evidence>
<evidence type="ECO:0000256" key="8">
    <source>
        <dbReference type="SAM" id="Phobius"/>
    </source>
</evidence>
<evidence type="ECO:0000256" key="2">
    <source>
        <dbReference type="ARBA" id="ARBA00022475"/>
    </source>
</evidence>
<name>A0A1Z4GHG1_9CYAN</name>
<gene>
    <name evidence="9" type="ORF">NIES21_26620</name>
</gene>
<keyword evidence="3" id="KW-0645">Protease</keyword>
<dbReference type="InterPro" id="IPR026392">
    <property type="entry name" value="Exo/Archaeosortase_dom"/>
</dbReference>
<feature type="transmembrane region" description="Helical" evidence="8">
    <location>
        <begin position="127"/>
        <end position="146"/>
    </location>
</feature>
<dbReference type="Pfam" id="PF09721">
    <property type="entry name" value="Exosortase_EpsH"/>
    <property type="match status" value="1"/>
</dbReference>
<protein>
    <recommendedName>
        <fullName evidence="11">Eight transmembrane protein EpsH</fullName>
    </recommendedName>
</protein>
<feature type="transmembrane region" description="Helical" evidence="8">
    <location>
        <begin position="16"/>
        <end position="34"/>
    </location>
</feature>
<dbReference type="GO" id="GO:0005886">
    <property type="term" value="C:plasma membrane"/>
    <property type="evidence" value="ECO:0007669"/>
    <property type="project" value="UniProtKB-SubCell"/>
</dbReference>
<evidence type="ECO:0000256" key="7">
    <source>
        <dbReference type="ARBA" id="ARBA00023136"/>
    </source>
</evidence>
<evidence type="ECO:0000256" key="6">
    <source>
        <dbReference type="ARBA" id="ARBA00022989"/>
    </source>
</evidence>
<dbReference type="NCBIfam" id="TIGR04178">
    <property type="entry name" value="exo_archaeo"/>
    <property type="match status" value="1"/>
</dbReference>
<keyword evidence="7 8" id="KW-0472">Membrane</keyword>
<keyword evidence="4 8" id="KW-0812">Transmembrane</keyword>
<evidence type="ECO:0000256" key="4">
    <source>
        <dbReference type="ARBA" id="ARBA00022692"/>
    </source>
</evidence>
<accession>A0A1Z4GHG1</accession>
<keyword evidence="2" id="KW-1003">Cell membrane</keyword>
<dbReference type="GO" id="GO:0008233">
    <property type="term" value="F:peptidase activity"/>
    <property type="evidence" value="ECO:0007669"/>
    <property type="project" value="UniProtKB-KW"/>
</dbReference>
<feature type="transmembrane region" description="Helical" evidence="8">
    <location>
        <begin position="259"/>
        <end position="277"/>
    </location>
</feature>
<dbReference type="GO" id="GO:0006508">
    <property type="term" value="P:proteolysis"/>
    <property type="evidence" value="ECO:0007669"/>
    <property type="project" value="UniProtKB-KW"/>
</dbReference>
<comment type="subcellular location">
    <subcellularLocation>
        <location evidence="1">Cell membrane</location>
        <topology evidence="1">Multi-pass membrane protein</topology>
    </subcellularLocation>
</comment>
<evidence type="ECO:0008006" key="11">
    <source>
        <dbReference type="Google" id="ProtNLM"/>
    </source>
</evidence>
<organism evidence="9 10">
    <name type="scientific">Anabaenopsis circularis NIES-21</name>
    <dbReference type="NCBI Taxonomy" id="1085406"/>
    <lineage>
        <taxon>Bacteria</taxon>
        <taxon>Bacillati</taxon>
        <taxon>Cyanobacteriota</taxon>
        <taxon>Cyanophyceae</taxon>
        <taxon>Nostocales</taxon>
        <taxon>Nodulariaceae</taxon>
        <taxon>Anabaenopsis</taxon>
    </lineage>
</organism>
<dbReference type="AlphaFoldDB" id="A0A1Z4GHG1"/>
<dbReference type="InterPro" id="IPR019127">
    <property type="entry name" value="Exosortase"/>
</dbReference>
<dbReference type="OrthoDB" id="461510at2"/>